<sequence length="91" mass="9439">MSEIYFFALFGIASLPGTIAVGYVSAFVLKAFLASDRAERVAKLITAVSLVGYVAVMATASKTLAISIMTSGALGYLIFRQLLAKGAAKGS</sequence>
<feature type="transmembrane region" description="Helical" evidence="1">
    <location>
        <begin position="41"/>
        <end position="58"/>
    </location>
</feature>
<dbReference type="AlphaFoldDB" id="A0A844YH50"/>
<keyword evidence="1" id="KW-1133">Transmembrane helix</keyword>
<name>A0A844YH50_9SPHN</name>
<accession>A0A844YH50</accession>
<reference evidence="2 3" key="1">
    <citation type="submission" date="2019-12" db="EMBL/GenBank/DDBJ databases">
        <title>Genomic-based taxomic classification of the family Erythrobacteraceae.</title>
        <authorList>
            <person name="Xu L."/>
        </authorList>
    </citation>
    <scope>NUCLEOTIDE SEQUENCE [LARGE SCALE GENOMIC DNA]</scope>
    <source>
        <strain evidence="2 3">MCCC 1A09965</strain>
    </source>
</reference>
<feature type="transmembrane region" description="Helical" evidence="1">
    <location>
        <begin position="6"/>
        <end position="29"/>
    </location>
</feature>
<gene>
    <name evidence="2" type="ORF">GRI48_06555</name>
</gene>
<proteinExistence type="predicted"/>
<keyword evidence="1" id="KW-0472">Membrane</keyword>
<keyword evidence="3" id="KW-1185">Reference proteome</keyword>
<organism evidence="2 3">
    <name type="scientific">Qipengyuania oceanensis</name>
    <dbReference type="NCBI Taxonomy" id="1463597"/>
    <lineage>
        <taxon>Bacteria</taxon>
        <taxon>Pseudomonadati</taxon>
        <taxon>Pseudomonadota</taxon>
        <taxon>Alphaproteobacteria</taxon>
        <taxon>Sphingomonadales</taxon>
        <taxon>Erythrobacteraceae</taxon>
        <taxon>Qipengyuania</taxon>
    </lineage>
</organism>
<comment type="caution">
    <text evidence="2">The sequence shown here is derived from an EMBL/GenBank/DDBJ whole genome shotgun (WGS) entry which is preliminary data.</text>
</comment>
<dbReference type="EMBL" id="WTYN01000001">
    <property type="protein sequence ID" value="MXO62669.1"/>
    <property type="molecule type" value="Genomic_DNA"/>
</dbReference>
<protein>
    <submittedName>
        <fullName evidence="2">Uncharacterized protein</fullName>
    </submittedName>
</protein>
<dbReference type="RefSeq" id="WP_160673101.1">
    <property type="nucleotide sequence ID" value="NZ_WTYN01000001.1"/>
</dbReference>
<dbReference type="Proteomes" id="UP000445582">
    <property type="component" value="Unassembled WGS sequence"/>
</dbReference>
<evidence type="ECO:0000313" key="3">
    <source>
        <dbReference type="Proteomes" id="UP000445582"/>
    </source>
</evidence>
<evidence type="ECO:0000256" key="1">
    <source>
        <dbReference type="SAM" id="Phobius"/>
    </source>
</evidence>
<evidence type="ECO:0000313" key="2">
    <source>
        <dbReference type="EMBL" id="MXO62669.1"/>
    </source>
</evidence>
<keyword evidence="1" id="KW-0812">Transmembrane</keyword>